<keyword evidence="6" id="KW-1015">Disulfide bond</keyword>
<evidence type="ECO:0000256" key="9">
    <source>
        <dbReference type="SAM" id="SignalP"/>
    </source>
</evidence>
<feature type="signal peptide" evidence="9">
    <location>
        <begin position="1"/>
        <end position="24"/>
    </location>
</feature>
<dbReference type="InterPro" id="IPR052080">
    <property type="entry name" value="vWF_C/EGF_Fibrillin"/>
</dbReference>
<evidence type="ECO:0000256" key="4">
    <source>
        <dbReference type="ARBA" id="ARBA00022729"/>
    </source>
</evidence>
<evidence type="ECO:0000256" key="2">
    <source>
        <dbReference type="ARBA" id="ARBA00022525"/>
    </source>
</evidence>
<keyword evidence="7" id="KW-0325">Glycoprotein</keyword>
<protein>
    <recommendedName>
        <fullName evidence="13">EGF-like domain-containing protein</fullName>
    </recommendedName>
</protein>
<keyword evidence="5" id="KW-0677">Repeat</keyword>
<dbReference type="Gene3D" id="2.10.25.10">
    <property type="entry name" value="Laminin"/>
    <property type="match status" value="5"/>
</dbReference>
<dbReference type="InterPro" id="IPR011489">
    <property type="entry name" value="EMI_domain"/>
</dbReference>
<feature type="domain" description="EMI" evidence="11">
    <location>
        <begin position="24"/>
        <end position="101"/>
    </location>
</feature>
<dbReference type="PROSITE" id="PS01186">
    <property type="entry name" value="EGF_2"/>
    <property type="match status" value="2"/>
</dbReference>
<dbReference type="SMART" id="SM00181">
    <property type="entry name" value="EGF"/>
    <property type="match status" value="5"/>
</dbReference>
<keyword evidence="3 8" id="KW-0245">EGF-like domain</keyword>
<keyword evidence="2" id="KW-0964">Secreted</keyword>
<dbReference type="InterPro" id="IPR009030">
    <property type="entry name" value="Growth_fac_rcpt_cys_sf"/>
</dbReference>
<evidence type="ECO:0000259" key="10">
    <source>
        <dbReference type="PROSITE" id="PS50026"/>
    </source>
</evidence>
<feature type="chain" id="PRO_5013208425" description="EGF-like domain-containing protein" evidence="9">
    <location>
        <begin position="25"/>
        <end position="296"/>
    </location>
</feature>
<dbReference type="SUPFAM" id="SSF57184">
    <property type="entry name" value="Growth factor receptor domain"/>
    <property type="match status" value="2"/>
</dbReference>
<dbReference type="PROSITE" id="PS00010">
    <property type="entry name" value="ASX_HYDROXYL"/>
    <property type="match status" value="3"/>
</dbReference>
<dbReference type="PANTHER" id="PTHR47333:SF4">
    <property type="entry name" value="EGF-LIKE DOMAIN-CONTAINING PROTEIN"/>
    <property type="match status" value="1"/>
</dbReference>
<organism evidence="12">
    <name type="scientific">Amphimedon queenslandica</name>
    <name type="common">Sponge</name>
    <dbReference type="NCBI Taxonomy" id="400682"/>
    <lineage>
        <taxon>Eukaryota</taxon>
        <taxon>Metazoa</taxon>
        <taxon>Porifera</taxon>
        <taxon>Demospongiae</taxon>
        <taxon>Heteroscleromorpha</taxon>
        <taxon>Haplosclerida</taxon>
        <taxon>Niphatidae</taxon>
        <taxon>Amphimedon</taxon>
    </lineage>
</organism>
<proteinExistence type="predicted"/>
<dbReference type="InterPro" id="IPR018097">
    <property type="entry name" value="EGF_Ca-bd_CS"/>
</dbReference>
<dbReference type="EnsemblMetazoa" id="Aqu2.1.35490_001">
    <property type="protein sequence ID" value="Aqu2.1.35490_001"/>
    <property type="gene ID" value="Aqu2.1.35490"/>
</dbReference>
<dbReference type="InParanoid" id="A0A1X7V5F3"/>
<evidence type="ECO:0008006" key="13">
    <source>
        <dbReference type="Google" id="ProtNLM"/>
    </source>
</evidence>
<dbReference type="FunFam" id="2.10.25.10:FF:000240">
    <property type="entry name" value="Vitamin K-dependent protein S"/>
    <property type="match status" value="3"/>
</dbReference>
<evidence type="ECO:0000259" key="11">
    <source>
        <dbReference type="PROSITE" id="PS51041"/>
    </source>
</evidence>
<dbReference type="Pfam" id="PF12662">
    <property type="entry name" value="cEGF"/>
    <property type="match status" value="1"/>
</dbReference>
<dbReference type="InterPro" id="IPR000742">
    <property type="entry name" value="EGF"/>
</dbReference>
<comment type="subcellular location">
    <subcellularLocation>
        <location evidence="1">Secreted</location>
    </subcellularLocation>
</comment>
<evidence type="ECO:0000256" key="6">
    <source>
        <dbReference type="ARBA" id="ARBA00023157"/>
    </source>
</evidence>
<evidence type="ECO:0000256" key="3">
    <source>
        <dbReference type="ARBA" id="ARBA00022536"/>
    </source>
</evidence>
<dbReference type="STRING" id="400682.A0A1X7V5F3"/>
<dbReference type="InterPro" id="IPR026823">
    <property type="entry name" value="cEGF"/>
</dbReference>
<dbReference type="CDD" id="cd00054">
    <property type="entry name" value="EGF_CA"/>
    <property type="match status" value="2"/>
</dbReference>
<feature type="domain" description="EGF-like" evidence="10">
    <location>
        <begin position="173"/>
        <end position="213"/>
    </location>
</feature>
<sequence length="296" mass="31680">MDAKFFSLLLVLSLLCMRISYTEGSAVCTVLKTRQASISAAKTVYYQSSYSISCGWWLFRRRCTVYERRSSIQYVTNYITEYYQGQECCTGYSGTPPNCPPVCNDPCSNCASCIAPGICTCDPGYTDNDCCTDINECSSFNGGCEHQCQNTVGSYTCSCPTGFSLVSHTACQDTNECASSNGGCSQICKNTPGSYYCECYPGYTLGSDSHTCNDNNECSAGTDACGQVCHNTVGSYACSCNSGYLLATSDHRTCNDINECLDGDNGGCHGTCTNTVGSRTCSCSSGYVLTNGNECP</sequence>
<dbReference type="PANTHER" id="PTHR47333">
    <property type="entry name" value="VON WILLEBRAND FACTOR C AND EGF DOMAIN-CONTAINING PROTEIN"/>
    <property type="match status" value="1"/>
</dbReference>
<dbReference type="OrthoDB" id="10045365at2759"/>
<name>A0A1X7V5F3_AMPQE</name>
<dbReference type="PROSITE" id="PS50026">
    <property type="entry name" value="EGF_3"/>
    <property type="match status" value="2"/>
</dbReference>
<dbReference type="PROSITE" id="PS01187">
    <property type="entry name" value="EGF_CA"/>
    <property type="match status" value="1"/>
</dbReference>
<feature type="domain" description="EGF-like" evidence="10">
    <location>
        <begin position="133"/>
        <end position="172"/>
    </location>
</feature>
<evidence type="ECO:0000313" key="12">
    <source>
        <dbReference type="EnsemblMetazoa" id="Aqu2.1.35490_001"/>
    </source>
</evidence>
<dbReference type="Pfam" id="PF14670">
    <property type="entry name" value="FXa_inhibition"/>
    <property type="match status" value="2"/>
</dbReference>
<reference evidence="12" key="1">
    <citation type="submission" date="2017-05" db="UniProtKB">
        <authorList>
            <consortium name="EnsemblMetazoa"/>
        </authorList>
    </citation>
    <scope>IDENTIFICATION</scope>
</reference>
<dbReference type="SMART" id="SM00179">
    <property type="entry name" value="EGF_CA"/>
    <property type="match status" value="4"/>
</dbReference>
<dbReference type="InterPro" id="IPR001881">
    <property type="entry name" value="EGF-like_Ca-bd_dom"/>
</dbReference>
<evidence type="ECO:0000256" key="7">
    <source>
        <dbReference type="ARBA" id="ARBA00023180"/>
    </source>
</evidence>
<dbReference type="GO" id="GO:0005576">
    <property type="term" value="C:extracellular region"/>
    <property type="evidence" value="ECO:0007669"/>
    <property type="project" value="UniProtKB-SubCell"/>
</dbReference>
<dbReference type="AlphaFoldDB" id="A0A1X7V5F3"/>
<evidence type="ECO:0000256" key="1">
    <source>
        <dbReference type="ARBA" id="ARBA00004613"/>
    </source>
</evidence>
<comment type="caution">
    <text evidence="8">Lacks conserved residue(s) required for the propagation of feature annotation.</text>
</comment>
<evidence type="ECO:0000256" key="8">
    <source>
        <dbReference type="PROSITE-ProRule" id="PRU00076"/>
    </source>
</evidence>
<keyword evidence="4 9" id="KW-0732">Signal</keyword>
<dbReference type="InterPro" id="IPR000152">
    <property type="entry name" value="EGF-type_Asp/Asn_hydroxyl_site"/>
</dbReference>
<dbReference type="GO" id="GO:0005509">
    <property type="term" value="F:calcium ion binding"/>
    <property type="evidence" value="ECO:0007669"/>
    <property type="project" value="InterPro"/>
</dbReference>
<dbReference type="PROSITE" id="PS51041">
    <property type="entry name" value="EMI"/>
    <property type="match status" value="1"/>
</dbReference>
<accession>A0A1X7V5F3</accession>
<evidence type="ECO:0000256" key="5">
    <source>
        <dbReference type="ARBA" id="ARBA00022737"/>
    </source>
</evidence>